<evidence type="ECO:0000256" key="1">
    <source>
        <dbReference type="SAM" id="MobiDB-lite"/>
    </source>
</evidence>
<protein>
    <submittedName>
        <fullName evidence="3">Uncharacterized protein</fullName>
    </submittedName>
</protein>
<comment type="caution">
    <text evidence="3">The sequence shown here is derived from an EMBL/GenBank/DDBJ whole genome shotgun (WGS) entry which is preliminary data.</text>
</comment>
<dbReference type="EMBL" id="QNRQ01000001">
    <property type="protein sequence ID" value="RBP43139.1"/>
    <property type="molecule type" value="Genomic_DNA"/>
</dbReference>
<organism evidence="3 4">
    <name type="scientific">Eoetvoesiella caeni</name>
    <dbReference type="NCBI Taxonomy" id="645616"/>
    <lineage>
        <taxon>Bacteria</taxon>
        <taxon>Pseudomonadati</taxon>
        <taxon>Pseudomonadota</taxon>
        <taxon>Betaproteobacteria</taxon>
        <taxon>Burkholderiales</taxon>
        <taxon>Alcaligenaceae</taxon>
        <taxon>Eoetvoesiella</taxon>
    </lineage>
</organism>
<evidence type="ECO:0000313" key="3">
    <source>
        <dbReference type="EMBL" id="RBP43139.1"/>
    </source>
</evidence>
<evidence type="ECO:0000256" key="2">
    <source>
        <dbReference type="SAM" id="SignalP"/>
    </source>
</evidence>
<feature type="chain" id="PRO_5017034497" evidence="2">
    <location>
        <begin position="30"/>
        <end position="170"/>
    </location>
</feature>
<gene>
    <name evidence="3" type="ORF">DFR37_101264</name>
</gene>
<dbReference type="OrthoDB" id="8780961at2"/>
<dbReference type="AlphaFoldDB" id="A0A366HJK8"/>
<feature type="region of interest" description="Disordered" evidence="1">
    <location>
        <begin position="137"/>
        <end position="170"/>
    </location>
</feature>
<keyword evidence="2" id="KW-0732">Signal</keyword>
<keyword evidence="4" id="KW-1185">Reference proteome</keyword>
<feature type="compositionally biased region" description="Low complexity" evidence="1">
    <location>
        <begin position="142"/>
        <end position="170"/>
    </location>
</feature>
<feature type="signal peptide" evidence="2">
    <location>
        <begin position="1"/>
        <end position="29"/>
    </location>
</feature>
<reference evidence="3 4" key="1">
    <citation type="submission" date="2018-06" db="EMBL/GenBank/DDBJ databases">
        <title>Genomic Encyclopedia of Type Strains, Phase IV (KMG-IV): sequencing the most valuable type-strain genomes for metagenomic binning, comparative biology and taxonomic classification.</title>
        <authorList>
            <person name="Goeker M."/>
        </authorList>
    </citation>
    <scope>NUCLEOTIDE SEQUENCE [LARGE SCALE GENOMIC DNA]</scope>
    <source>
        <strain evidence="3 4">DSM 25520</strain>
    </source>
</reference>
<dbReference type="Proteomes" id="UP000253628">
    <property type="component" value="Unassembled WGS sequence"/>
</dbReference>
<name>A0A366HJK8_9BURK</name>
<sequence length="170" mass="17327">MNRQLSVLSRPTSVLFALCLGLASASALAAGGSAQANSSARAQYQQDMALCKSGQSTTESRATCEREAGAALQAAERGQLTAESSSGYKQDATSRCMSLPEGQRQDCMTLMNNPQNARVQGSVGGGGVLRETTITVPGDATMSGSMPPAAPGAMPNSSMPNGSMSNGSMK</sequence>
<evidence type="ECO:0000313" key="4">
    <source>
        <dbReference type="Proteomes" id="UP000253628"/>
    </source>
</evidence>
<accession>A0A366HJK8</accession>
<proteinExistence type="predicted"/>
<dbReference type="RefSeq" id="WP_113931444.1">
    <property type="nucleotide sequence ID" value="NZ_JACCEU010000001.1"/>
</dbReference>